<dbReference type="GeneID" id="39491193"/>
<reference evidence="2 3" key="1">
    <citation type="submission" date="2018-09" db="EMBL/GenBank/DDBJ databases">
        <title>Sphingomonas peninsula sp. nov., isolated from fildes peninsula, Antarctic soil.</title>
        <authorList>
            <person name="Yingchao G."/>
        </authorList>
    </citation>
    <scope>NUCLEOTIDE SEQUENCE [LARGE SCALE GENOMIC DNA]</scope>
    <source>
        <strain evidence="2 3">YZ-8</strain>
        <plasmid evidence="2 3">unnamed2</plasmid>
    </source>
</reference>
<evidence type="ECO:0000313" key="3">
    <source>
        <dbReference type="Proteomes" id="UP000276254"/>
    </source>
</evidence>
<gene>
    <name evidence="2" type="ORF">D3Y57_00405</name>
</gene>
<feature type="chain" id="PRO_5019800954" evidence="1">
    <location>
        <begin position="24"/>
        <end position="220"/>
    </location>
</feature>
<sequence>MPNTYMRPSFIVAAFLAVAGCSASPETGQTDVQTVPSQIELRKALQTYFDAHPECTPFFDIPAEARMEQGSYRIRQLDAFVAAGVLQRTGEIMKPHQVTGVPEQYARYISTPLGEHSLRPSETNSARTQICYGKRKVISVTSGGLDENFPDRLSVKYDYQLIDVPAWTSSRAIIEFYPGLGKRLTGATESDGEDLMRVNGSWTLPKQTAFGSFDFTQEGH</sequence>
<keyword evidence="1" id="KW-0732">Signal</keyword>
<dbReference type="Proteomes" id="UP000276254">
    <property type="component" value="Plasmid unnamed2"/>
</dbReference>
<protein>
    <submittedName>
        <fullName evidence="2">Uncharacterized protein</fullName>
    </submittedName>
</protein>
<feature type="signal peptide" evidence="1">
    <location>
        <begin position="1"/>
        <end position="23"/>
    </location>
</feature>
<organism evidence="2 3">
    <name type="scientific">Sphingomonas paeninsulae</name>
    <dbReference type="NCBI Taxonomy" id="2319844"/>
    <lineage>
        <taxon>Bacteria</taxon>
        <taxon>Pseudomonadati</taxon>
        <taxon>Pseudomonadota</taxon>
        <taxon>Alphaproteobacteria</taxon>
        <taxon>Sphingomonadales</taxon>
        <taxon>Sphingomonadaceae</taxon>
        <taxon>Sphingomonas</taxon>
    </lineage>
</organism>
<evidence type="ECO:0000313" key="2">
    <source>
        <dbReference type="EMBL" id="AYJ84606.1"/>
    </source>
</evidence>
<accession>A0A494TFC5</accession>
<geneLocation type="plasmid" evidence="2">
    <name>unnamed2</name>
</geneLocation>
<proteinExistence type="predicted"/>
<keyword evidence="2" id="KW-0614">Plasmid</keyword>
<dbReference type="EMBL" id="CP032827">
    <property type="protein sequence ID" value="AYJ84606.1"/>
    <property type="molecule type" value="Genomic_DNA"/>
</dbReference>
<evidence type="ECO:0000256" key="1">
    <source>
        <dbReference type="SAM" id="SignalP"/>
    </source>
</evidence>
<keyword evidence="3" id="KW-1185">Reference proteome</keyword>
<name>A0A494TFC5_SPHPE</name>
<dbReference type="RefSeq" id="WP_121150324.1">
    <property type="nucleotide sequence ID" value="NZ_CP032827.1"/>
</dbReference>
<dbReference type="AlphaFoldDB" id="A0A494TFC5"/>
<dbReference type="OrthoDB" id="7067762at2"/>
<dbReference type="PROSITE" id="PS51257">
    <property type="entry name" value="PROKAR_LIPOPROTEIN"/>
    <property type="match status" value="1"/>
</dbReference>
<dbReference type="KEGG" id="spha:D3Y57_00405"/>